<gene>
    <name evidence="1" type="ORF">LMG23994_02008</name>
</gene>
<sequence length="151" mass="16449">MDLFTRQDALDYVEAQVELFAKHFSIVLGMQVTTDQARRALYAMHRPEGQCTKDVTPEAVANAALDAVAPAIDATTLLRKASQRGANFGKAVEVFTEDCSPLERAYSVYACENLVSEGDLEFDVGCPVSLSPDGGAYVQGWKWVSRSELPA</sequence>
<accession>A0ABM8WTK1</accession>
<evidence type="ECO:0000313" key="2">
    <source>
        <dbReference type="Proteomes" id="UP000701702"/>
    </source>
</evidence>
<protein>
    <submittedName>
        <fullName evidence="1">Uncharacterized protein</fullName>
    </submittedName>
</protein>
<proteinExistence type="predicted"/>
<comment type="caution">
    <text evidence="1">The sequence shown here is derived from an EMBL/GenBank/DDBJ whole genome shotgun (WGS) entry which is preliminary data.</text>
</comment>
<reference evidence="1 2" key="1">
    <citation type="submission" date="2021-08" db="EMBL/GenBank/DDBJ databases">
        <authorList>
            <person name="Peeters C."/>
        </authorList>
    </citation>
    <scope>NUCLEOTIDE SEQUENCE [LARGE SCALE GENOMIC DNA]</scope>
    <source>
        <strain evidence="1 2">LMG 23994</strain>
    </source>
</reference>
<dbReference type="RefSeq" id="WP_224001795.1">
    <property type="nucleotide sequence ID" value="NZ_CAJZAF010000009.1"/>
</dbReference>
<keyword evidence="2" id="KW-1185">Reference proteome</keyword>
<evidence type="ECO:0000313" key="1">
    <source>
        <dbReference type="EMBL" id="CAG9170806.1"/>
    </source>
</evidence>
<dbReference type="EMBL" id="CAJZAF010000009">
    <property type="protein sequence ID" value="CAG9170806.1"/>
    <property type="molecule type" value="Genomic_DNA"/>
</dbReference>
<name>A0ABM8WTK1_9BURK</name>
<organism evidence="1 2">
    <name type="scientific">Cupriavidus pinatubonensis</name>
    <dbReference type="NCBI Taxonomy" id="248026"/>
    <lineage>
        <taxon>Bacteria</taxon>
        <taxon>Pseudomonadati</taxon>
        <taxon>Pseudomonadota</taxon>
        <taxon>Betaproteobacteria</taxon>
        <taxon>Burkholderiales</taxon>
        <taxon>Burkholderiaceae</taxon>
        <taxon>Cupriavidus</taxon>
    </lineage>
</organism>
<dbReference type="Proteomes" id="UP000701702">
    <property type="component" value="Unassembled WGS sequence"/>
</dbReference>